<keyword evidence="2" id="KW-0560">Oxidoreductase</keyword>
<keyword evidence="1" id="KW-0479">Metal-binding</keyword>
<dbReference type="eggNOG" id="COG1995">
    <property type="taxonomic scope" value="Bacteria"/>
</dbReference>
<dbReference type="RefSeq" id="WP_010526196.1">
    <property type="nucleotide sequence ID" value="NZ_AFSL01000006.1"/>
</dbReference>
<keyword evidence="5" id="KW-1185">Reference proteome</keyword>
<dbReference type="GO" id="GO:0051287">
    <property type="term" value="F:NAD binding"/>
    <property type="evidence" value="ECO:0007669"/>
    <property type="project" value="InterPro"/>
</dbReference>
<dbReference type="NCBIfam" id="TIGR00557">
    <property type="entry name" value="pdxA"/>
    <property type="match status" value="1"/>
</dbReference>
<proteinExistence type="predicted"/>
<gene>
    <name evidence="4" type="ORF">SAMN05444380_10788</name>
</gene>
<dbReference type="Gene3D" id="3.40.718.10">
    <property type="entry name" value="Isopropylmalate Dehydrogenase"/>
    <property type="match status" value="1"/>
</dbReference>
<dbReference type="PANTHER" id="PTHR30004:SF6">
    <property type="entry name" value="D-THREONATE 4-PHOSPHATE DEHYDROGENASE"/>
    <property type="match status" value="1"/>
</dbReference>
<evidence type="ECO:0000256" key="2">
    <source>
        <dbReference type="ARBA" id="ARBA00023002"/>
    </source>
</evidence>
<dbReference type="EMBL" id="FONA01000007">
    <property type="protein sequence ID" value="SFE14999.1"/>
    <property type="molecule type" value="Genomic_DNA"/>
</dbReference>
<name>A0A1I1Y6E5_9BACT</name>
<dbReference type="Proteomes" id="UP000181976">
    <property type="component" value="Unassembled WGS sequence"/>
</dbReference>
<keyword evidence="3" id="KW-0520">NAD</keyword>
<sequence>MSNEKRVKVAITQGDINGIGYEVIFKTLADTKTLDLFTPVIYGSSKVAAYHRKALNISNFSLNNVHSGEDAIPKRVNIVNCLDDNVRVELGKATETSGKAAFDALKRAVEDLKRGAVDVLVTAPINKHVIQSEQFAFPGHTEFLAEQFNASSHIMLMVSSKLKVGVVTGHIPLKEVAASITTEKILEKIRVLDHSLRIDFTIRKPRIAVLGLNPHAGDNGLIGDEENNIIIPAIEAARNEGIMALGPYPADGLFGSGQVDKFDAVLAMYHDQGLAPFKSIGFSEGVNYTAGLPIVRTSPDHGTAYEIAGENKADPESFRQAVYLAIDIFKRRKLHGEISANPLKKVNLSELEGGE</sequence>
<dbReference type="InterPro" id="IPR005255">
    <property type="entry name" value="PdxA_fam"/>
</dbReference>
<protein>
    <submittedName>
        <fullName evidence="4">4-hydroxythreonine-4-phosphate dehydrogenase</fullName>
    </submittedName>
</protein>
<dbReference type="PANTHER" id="PTHR30004">
    <property type="entry name" value="4-HYDROXYTHREONINE-4-PHOSPHATE DEHYDROGENASE"/>
    <property type="match status" value="1"/>
</dbReference>
<evidence type="ECO:0000313" key="5">
    <source>
        <dbReference type="Proteomes" id="UP000181976"/>
    </source>
</evidence>
<dbReference type="InParanoid" id="A0A1I1Y6E5"/>
<evidence type="ECO:0000313" key="4">
    <source>
        <dbReference type="EMBL" id="SFE14999.1"/>
    </source>
</evidence>
<dbReference type="OrthoDB" id="9801783at2"/>
<evidence type="ECO:0000256" key="1">
    <source>
        <dbReference type="ARBA" id="ARBA00022723"/>
    </source>
</evidence>
<dbReference type="SUPFAM" id="SSF53659">
    <property type="entry name" value="Isocitrate/Isopropylmalate dehydrogenase-like"/>
    <property type="match status" value="1"/>
</dbReference>
<dbReference type="STRING" id="385682.SAMN05444380_10788"/>
<evidence type="ECO:0000256" key="3">
    <source>
        <dbReference type="ARBA" id="ARBA00023027"/>
    </source>
</evidence>
<dbReference type="GO" id="GO:0016491">
    <property type="term" value="F:oxidoreductase activity"/>
    <property type="evidence" value="ECO:0007669"/>
    <property type="project" value="UniProtKB-KW"/>
</dbReference>
<dbReference type="Pfam" id="PF04166">
    <property type="entry name" value="PdxA"/>
    <property type="match status" value="1"/>
</dbReference>
<organism evidence="4 5">
    <name type="scientific">Thermophagus xiamenensis</name>
    <dbReference type="NCBI Taxonomy" id="385682"/>
    <lineage>
        <taxon>Bacteria</taxon>
        <taxon>Pseudomonadati</taxon>
        <taxon>Bacteroidota</taxon>
        <taxon>Bacteroidia</taxon>
        <taxon>Marinilabiliales</taxon>
        <taxon>Marinilabiliaceae</taxon>
        <taxon>Thermophagus</taxon>
    </lineage>
</organism>
<accession>A0A1I1Y6E5</accession>
<dbReference type="GO" id="GO:0046872">
    <property type="term" value="F:metal ion binding"/>
    <property type="evidence" value="ECO:0007669"/>
    <property type="project" value="UniProtKB-KW"/>
</dbReference>
<dbReference type="AlphaFoldDB" id="A0A1I1Y6E5"/>
<dbReference type="FunCoup" id="A0A1I1Y6E5">
    <property type="interactions" value="256"/>
</dbReference>
<reference evidence="4 5" key="1">
    <citation type="submission" date="2016-10" db="EMBL/GenBank/DDBJ databases">
        <authorList>
            <person name="de Groot N.N."/>
        </authorList>
    </citation>
    <scope>NUCLEOTIDE SEQUENCE [LARGE SCALE GENOMIC DNA]</scope>
    <source>
        <strain evidence="4 5">DSM 19012</strain>
    </source>
</reference>